<comment type="caution">
    <text evidence="1">The sequence shown here is derived from an EMBL/GenBank/DDBJ whole genome shotgun (WGS) entry which is preliminary data.</text>
</comment>
<name>A0ABR1LUG9_9PEZI</name>
<dbReference type="RefSeq" id="XP_066656500.1">
    <property type="nucleotide sequence ID" value="XM_066803620.1"/>
</dbReference>
<dbReference type="GeneID" id="92036526"/>
<protein>
    <submittedName>
        <fullName evidence="1">Uncharacterized protein</fullName>
    </submittedName>
</protein>
<proteinExistence type="predicted"/>
<keyword evidence="2" id="KW-1185">Reference proteome</keyword>
<sequence>MTSYLRAVAALEKAQSDDEKYSLYDRMFTSNFDKDRVKALYNEIKGYARELRPGGKIEISFDSKHWHGKMAHKDQSYQGGIVTFTGRVTWVAYDMAHSSLVRKSMYRASEDDVEGLRNKWCSRLPVEIRKRILENLLGQVETATKRLMGPHHKTRVMQKYAEMAFLSQLPGTPETPGTLSVSDGGAGLQKERILMLEDGLEDSALVTRNALVGHHPMPARNDMMRAHGRSNQLKGTRGFDNGAGNTYFFGD</sequence>
<evidence type="ECO:0000313" key="2">
    <source>
        <dbReference type="Proteomes" id="UP001360953"/>
    </source>
</evidence>
<accession>A0ABR1LUG9</accession>
<evidence type="ECO:0000313" key="1">
    <source>
        <dbReference type="EMBL" id="KAK7538813.1"/>
    </source>
</evidence>
<reference evidence="1 2" key="1">
    <citation type="submission" date="2024-04" db="EMBL/GenBank/DDBJ databases">
        <title>Phyllosticta paracitricarpa is synonymous to the EU quarantine fungus P. citricarpa based on phylogenomic analyses.</title>
        <authorList>
            <consortium name="Lawrence Berkeley National Laboratory"/>
            <person name="Van ingen-buijs V.A."/>
            <person name="Van westerhoven A.C."/>
            <person name="Haridas S."/>
            <person name="Skiadas P."/>
            <person name="Martin F."/>
            <person name="Groenewald J.Z."/>
            <person name="Crous P.W."/>
            <person name="Seidl M.F."/>
        </authorList>
    </citation>
    <scope>NUCLEOTIDE SEQUENCE [LARGE SCALE GENOMIC DNA]</scope>
    <source>
        <strain evidence="1 2">CPC 17464</strain>
    </source>
</reference>
<organism evidence="1 2">
    <name type="scientific">Phyllosticta citribraziliensis</name>
    <dbReference type="NCBI Taxonomy" id="989973"/>
    <lineage>
        <taxon>Eukaryota</taxon>
        <taxon>Fungi</taxon>
        <taxon>Dikarya</taxon>
        <taxon>Ascomycota</taxon>
        <taxon>Pezizomycotina</taxon>
        <taxon>Dothideomycetes</taxon>
        <taxon>Dothideomycetes incertae sedis</taxon>
        <taxon>Botryosphaeriales</taxon>
        <taxon>Phyllostictaceae</taxon>
        <taxon>Phyllosticta</taxon>
    </lineage>
</organism>
<dbReference type="Proteomes" id="UP001360953">
    <property type="component" value="Unassembled WGS sequence"/>
</dbReference>
<dbReference type="EMBL" id="JBBPEH010000005">
    <property type="protein sequence ID" value="KAK7538813.1"/>
    <property type="molecule type" value="Genomic_DNA"/>
</dbReference>
<gene>
    <name evidence="1" type="ORF">J3D65DRAFT_676803</name>
</gene>